<feature type="transmembrane region" description="Helical" evidence="1">
    <location>
        <begin position="74"/>
        <end position="92"/>
    </location>
</feature>
<dbReference type="Proteomes" id="UP001589654">
    <property type="component" value="Unassembled WGS sequence"/>
</dbReference>
<name>A0ABV5J6W5_9BACT</name>
<reference evidence="3 4" key="1">
    <citation type="submission" date="2024-09" db="EMBL/GenBank/DDBJ databases">
        <authorList>
            <person name="Sun Q."/>
            <person name="Mori K."/>
        </authorList>
    </citation>
    <scope>NUCLEOTIDE SEQUENCE [LARGE SCALE GENOMIC DNA]</scope>
    <source>
        <strain evidence="3 4">CECT 7682</strain>
    </source>
</reference>
<dbReference type="NCBIfam" id="NF037970">
    <property type="entry name" value="vanZ_1"/>
    <property type="match status" value="1"/>
</dbReference>
<dbReference type="EMBL" id="JBHMEW010000059">
    <property type="protein sequence ID" value="MFB9212257.1"/>
    <property type="molecule type" value="Genomic_DNA"/>
</dbReference>
<accession>A0ABV5J6W5</accession>
<feature type="transmembrane region" description="Helical" evidence="1">
    <location>
        <begin position="12"/>
        <end position="30"/>
    </location>
</feature>
<feature type="domain" description="VanZ-like" evidence="2">
    <location>
        <begin position="42"/>
        <end position="126"/>
    </location>
</feature>
<dbReference type="PANTHER" id="PTHR28008">
    <property type="entry name" value="DOMAIN PROTEIN, PUTATIVE (AFU_ORTHOLOGUE AFUA_3G10980)-RELATED"/>
    <property type="match status" value="1"/>
</dbReference>
<keyword evidence="1" id="KW-1133">Transmembrane helix</keyword>
<evidence type="ECO:0000259" key="2">
    <source>
        <dbReference type="Pfam" id="PF04892"/>
    </source>
</evidence>
<dbReference type="Pfam" id="PF04892">
    <property type="entry name" value="VanZ"/>
    <property type="match status" value="1"/>
</dbReference>
<dbReference type="RefSeq" id="WP_290246484.1">
    <property type="nucleotide sequence ID" value="NZ_JAUFQT010000001.1"/>
</dbReference>
<protein>
    <submittedName>
        <fullName evidence="3">VanZ family protein</fullName>
    </submittedName>
</protein>
<proteinExistence type="predicted"/>
<gene>
    <name evidence="3" type="ORF">ACFFUR_10615</name>
</gene>
<evidence type="ECO:0000313" key="4">
    <source>
        <dbReference type="Proteomes" id="UP001589654"/>
    </source>
</evidence>
<feature type="transmembrane region" description="Helical" evidence="1">
    <location>
        <begin position="42"/>
        <end position="62"/>
    </location>
</feature>
<evidence type="ECO:0000313" key="3">
    <source>
        <dbReference type="EMBL" id="MFB9212257.1"/>
    </source>
</evidence>
<dbReference type="PANTHER" id="PTHR28008:SF1">
    <property type="entry name" value="DOMAIN PROTEIN, PUTATIVE (AFU_ORTHOLOGUE AFUA_3G10980)-RELATED"/>
    <property type="match status" value="1"/>
</dbReference>
<feature type="transmembrane region" description="Helical" evidence="1">
    <location>
        <begin position="104"/>
        <end position="127"/>
    </location>
</feature>
<comment type="caution">
    <text evidence="3">The sequence shown here is derived from an EMBL/GenBank/DDBJ whole genome shotgun (WGS) entry which is preliminary data.</text>
</comment>
<dbReference type="InterPro" id="IPR006976">
    <property type="entry name" value="VanZ-like"/>
</dbReference>
<sequence>MQNSWENPDKVLGNLTVALLWLALLIWLILSPGENLPSAPDIPGLDKMVHFGLFAGLLFLWNRVWRYRQRKIKKVIFITNYLVFGIIFAILIEEVQRFIPDRSYDVGDIIANLLGSMIGTICFIILYKQRCRFV</sequence>
<keyword evidence="1" id="KW-0812">Transmembrane</keyword>
<keyword evidence="4" id="KW-1185">Reference proteome</keyword>
<evidence type="ECO:0000256" key="1">
    <source>
        <dbReference type="SAM" id="Phobius"/>
    </source>
</evidence>
<keyword evidence="1" id="KW-0472">Membrane</keyword>
<organism evidence="3 4">
    <name type="scientific">Echinicola jeungdonensis</name>
    <dbReference type="NCBI Taxonomy" id="709343"/>
    <lineage>
        <taxon>Bacteria</taxon>
        <taxon>Pseudomonadati</taxon>
        <taxon>Bacteroidota</taxon>
        <taxon>Cytophagia</taxon>
        <taxon>Cytophagales</taxon>
        <taxon>Cyclobacteriaceae</taxon>
        <taxon>Echinicola</taxon>
    </lineage>
</organism>